<evidence type="ECO:0000313" key="7">
    <source>
        <dbReference type="EMBL" id="PTQ55959.1"/>
    </source>
</evidence>
<dbReference type="InterPro" id="IPR000748">
    <property type="entry name" value="PsdUridine_synth_RsuA/RluB/E/F"/>
</dbReference>
<dbReference type="InterPro" id="IPR020094">
    <property type="entry name" value="TruA/RsuA/RluB/E/F_N"/>
</dbReference>
<dbReference type="InterPro" id="IPR036986">
    <property type="entry name" value="S4_RNA-bd_sf"/>
</dbReference>
<proteinExistence type="inferred from homology"/>
<evidence type="ECO:0000256" key="4">
    <source>
        <dbReference type="RuleBase" id="RU003887"/>
    </source>
</evidence>
<dbReference type="GO" id="GO:0000455">
    <property type="term" value="P:enzyme-directed rRNA pseudouridine synthesis"/>
    <property type="evidence" value="ECO:0007669"/>
    <property type="project" value="UniProtKB-ARBA"/>
</dbReference>
<comment type="similarity">
    <text evidence="1 4">Belongs to the pseudouridine synthase RsuA family.</text>
</comment>
<dbReference type="Gene3D" id="3.10.290.10">
    <property type="entry name" value="RNA-binding S4 domain"/>
    <property type="match status" value="1"/>
</dbReference>
<evidence type="ECO:0000256" key="1">
    <source>
        <dbReference type="ARBA" id="ARBA00008348"/>
    </source>
</evidence>
<dbReference type="PROSITE" id="PS50889">
    <property type="entry name" value="S4"/>
    <property type="match status" value="1"/>
</dbReference>
<dbReference type="SUPFAM" id="SSF55120">
    <property type="entry name" value="Pseudouridine synthase"/>
    <property type="match status" value="1"/>
</dbReference>
<dbReference type="InterPro" id="IPR018496">
    <property type="entry name" value="PsdUridine_synth_RsuA/RluB_CS"/>
</dbReference>
<dbReference type="PANTHER" id="PTHR47683:SF2">
    <property type="entry name" value="RNA-BINDING S4 DOMAIN-CONTAINING PROTEIN"/>
    <property type="match status" value="1"/>
</dbReference>
<dbReference type="AlphaFoldDB" id="A0A2R6XZU7"/>
<evidence type="ECO:0000256" key="3">
    <source>
        <dbReference type="PROSITE-ProRule" id="PRU00182"/>
    </source>
</evidence>
<feature type="domain" description="RNA-binding S4" evidence="5">
    <location>
        <begin position="2"/>
        <end position="59"/>
    </location>
</feature>
<sequence>MERLQKVIAGAGFTSRRKAEDLIREGRVTVNGEKATLGMQVDADVDIVEIDGRLLKKARRRTIVLYKPLHTVTTLYDPQGRQTVRDLITDIPERLHPVGRLDYMTRGVLLLTNDGELTEKLLHPRYGIEKEYEARVEGEPTDGIMRRLKTGIVLEDGWVKPKDVGYQGQTVRIVLTEGRKHIVRRLLAAVGLPVRELTRLRFATIELEGLKPGAWRDLTPKELGSLKQLTAMSQPRHKPSP</sequence>
<gene>
    <name evidence="7" type="ORF">BSOLF_1079</name>
    <name evidence="6" type="ORF">BSOLF_1221</name>
</gene>
<dbReference type="PROSITE" id="PS01149">
    <property type="entry name" value="PSI_RSU"/>
    <property type="match status" value="1"/>
</dbReference>
<dbReference type="FunFam" id="3.10.290.10:FF:000003">
    <property type="entry name" value="Pseudouridine synthase"/>
    <property type="match status" value="1"/>
</dbReference>
<evidence type="ECO:0000256" key="2">
    <source>
        <dbReference type="ARBA" id="ARBA00023235"/>
    </source>
</evidence>
<evidence type="ECO:0000313" key="8">
    <source>
        <dbReference type="Proteomes" id="UP000244338"/>
    </source>
</evidence>
<dbReference type="Gene3D" id="3.30.70.580">
    <property type="entry name" value="Pseudouridine synthase I, catalytic domain, N-terminal subdomain"/>
    <property type="match status" value="1"/>
</dbReference>
<keyword evidence="3" id="KW-0694">RNA-binding</keyword>
<keyword evidence="2 4" id="KW-0413">Isomerase</keyword>
<reference evidence="7" key="2">
    <citation type="journal article" date="2018" name="Sci. Rep.">
        <title>Lignite coal burning seam in the remote Altai Mountains harbors a hydrogen-driven thermophilic microbial community.</title>
        <authorList>
            <person name="Kadnikov V.V."/>
            <person name="Mardanov A.V."/>
            <person name="Ivasenko D.A."/>
            <person name="Beletsky A.V."/>
            <person name="Karnachuk O.V."/>
            <person name="Ravin N.V."/>
        </authorList>
    </citation>
    <scope>NUCLEOTIDE SEQUENCE</scope>
    <source>
        <strain evidence="7">AL32</strain>
    </source>
</reference>
<dbReference type="InterPro" id="IPR020103">
    <property type="entry name" value="PsdUridine_synth_cat_dom_sf"/>
</dbReference>
<accession>A0A2R6XZU7</accession>
<dbReference type="InterPro" id="IPR006145">
    <property type="entry name" value="PsdUridine_synth_RsuA/RluA"/>
</dbReference>
<name>A0A2R6XZU7_9BACL</name>
<evidence type="ECO:0000259" key="5">
    <source>
        <dbReference type="SMART" id="SM00363"/>
    </source>
</evidence>
<dbReference type="EMBL" id="PEBX01000057">
    <property type="protein sequence ID" value="PTQ55959.1"/>
    <property type="molecule type" value="Genomic_DNA"/>
</dbReference>
<dbReference type="GO" id="GO:0003723">
    <property type="term" value="F:RNA binding"/>
    <property type="evidence" value="ECO:0007669"/>
    <property type="project" value="UniProtKB-KW"/>
</dbReference>
<dbReference type="NCBIfam" id="TIGR00093">
    <property type="entry name" value="pseudouridine synthase"/>
    <property type="match status" value="1"/>
</dbReference>
<dbReference type="Proteomes" id="UP000244338">
    <property type="component" value="Unassembled WGS sequence"/>
</dbReference>
<comment type="caution">
    <text evidence="7">The sequence shown here is derived from an EMBL/GenBank/DDBJ whole genome shotgun (WGS) entry which is preliminary data.</text>
</comment>
<dbReference type="Pfam" id="PF01479">
    <property type="entry name" value="S4"/>
    <property type="match status" value="1"/>
</dbReference>
<reference evidence="8" key="1">
    <citation type="journal article" date="2018" name="Sci. Rep.">
        <title>Lignite coal burning seam in the remote Altai Mountains harbors a hydrogen-driven thermophilic microbial community.</title>
        <authorList>
            <person name="Kadnikov V.V."/>
            <person name="Mardanov A.V."/>
            <person name="Ivasenko D.A."/>
            <person name="Antsiferov D.V."/>
            <person name="Beletsky A.V."/>
            <person name="Karnachuk O.V."/>
            <person name="Ravin N.V."/>
        </authorList>
    </citation>
    <scope>NUCLEOTIDE SEQUENCE [LARGE SCALE GENOMIC DNA]</scope>
</reference>
<dbReference type="SMART" id="SM00363">
    <property type="entry name" value="S4"/>
    <property type="match status" value="1"/>
</dbReference>
<dbReference type="GO" id="GO:0120159">
    <property type="term" value="F:rRNA pseudouridine synthase activity"/>
    <property type="evidence" value="ECO:0007669"/>
    <property type="project" value="UniProtKB-ARBA"/>
</dbReference>
<dbReference type="InterPro" id="IPR002942">
    <property type="entry name" value="S4_RNA-bd"/>
</dbReference>
<dbReference type="CDD" id="cd00165">
    <property type="entry name" value="S4"/>
    <property type="match status" value="1"/>
</dbReference>
<organism evidence="7 8">
    <name type="scientific">Candidatus Carbonibacillus altaicus</name>
    <dbReference type="NCBI Taxonomy" id="2163959"/>
    <lineage>
        <taxon>Bacteria</taxon>
        <taxon>Bacillati</taxon>
        <taxon>Bacillota</taxon>
        <taxon>Bacilli</taxon>
        <taxon>Bacillales</taxon>
        <taxon>Candidatus Carbonibacillus</taxon>
    </lineage>
</organism>
<dbReference type="Pfam" id="PF00849">
    <property type="entry name" value="PseudoU_synth_2"/>
    <property type="match status" value="1"/>
</dbReference>
<protein>
    <recommendedName>
        <fullName evidence="4">Pseudouridine synthase</fullName>
        <ecNumber evidence="4">5.4.99.-</ecNumber>
    </recommendedName>
</protein>
<dbReference type="PANTHER" id="PTHR47683">
    <property type="entry name" value="PSEUDOURIDINE SYNTHASE FAMILY PROTEIN-RELATED"/>
    <property type="match status" value="1"/>
</dbReference>
<dbReference type="CDD" id="cd02870">
    <property type="entry name" value="PseudoU_synth_RsuA_like"/>
    <property type="match status" value="1"/>
</dbReference>
<evidence type="ECO:0000313" key="6">
    <source>
        <dbReference type="EMBL" id="PTQ55897.1"/>
    </source>
</evidence>
<dbReference type="InterPro" id="IPR050343">
    <property type="entry name" value="RsuA_PseudoU_synthase"/>
</dbReference>
<dbReference type="InterPro" id="IPR042092">
    <property type="entry name" value="PsdUridine_s_RsuA/RluB/E/F_cat"/>
</dbReference>
<dbReference type="EC" id="5.4.99.-" evidence="4"/>
<dbReference type="Gene3D" id="3.30.70.1560">
    <property type="entry name" value="Alpha-L RNA-binding motif"/>
    <property type="match status" value="1"/>
</dbReference>
<dbReference type="SUPFAM" id="SSF55174">
    <property type="entry name" value="Alpha-L RNA-binding motif"/>
    <property type="match status" value="1"/>
</dbReference>
<dbReference type="EMBL" id="PEBX01000062">
    <property type="protein sequence ID" value="PTQ55897.1"/>
    <property type="molecule type" value="Genomic_DNA"/>
</dbReference>